<comment type="caution">
    <text evidence="1">The sequence shown here is derived from an EMBL/GenBank/DDBJ whole genome shotgun (WGS) entry which is preliminary data.</text>
</comment>
<evidence type="ECO:0000313" key="1">
    <source>
        <dbReference type="EMBL" id="GAI60044.1"/>
    </source>
</evidence>
<gene>
    <name evidence="1" type="ORF">S12H4_04630</name>
</gene>
<reference evidence="1" key="1">
    <citation type="journal article" date="2014" name="Front. Microbiol.">
        <title>High frequency of phylogenetically diverse reductive dehalogenase-homologous genes in deep subseafloor sedimentary metagenomes.</title>
        <authorList>
            <person name="Kawai M."/>
            <person name="Futagami T."/>
            <person name="Toyoda A."/>
            <person name="Takaki Y."/>
            <person name="Nishi S."/>
            <person name="Hori S."/>
            <person name="Arai W."/>
            <person name="Tsubouchi T."/>
            <person name="Morono Y."/>
            <person name="Uchiyama I."/>
            <person name="Ito T."/>
            <person name="Fujiyama A."/>
            <person name="Inagaki F."/>
            <person name="Takami H."/>
        </authorList>
    </citation>
    <scope>NUCLEOTIDE SEQUENCE</scope>
    <source>
        <strain evidence="1">Expedition CK06-06</strain>
    </source>
</reference>
<proteinExistence type="predicted"/>
<protein>
    <submittedName>
        <fullName evidence="1">Uncharacterized protein</fullName>
    </submittedName>
</protein>
<organism evidence="1">
    <name type="scientific">marine sediment metagenome</name>
    <dbReference type="NCBI Taxonomy" id="412755"/>
    <lineage>
        <taxon>unclassified sequences</taxon>
        <taxon>metagenomes</taxon>
        <taxon>ecological metagenomes</taxon>
    </lineage>
</organism>
<dbReference type="AlphaFoldDB" id="X1RX23"/>
<dbReference type="EMBL" id="BARW01001453">
    <property type="protein sequence ID" value="GAI60044.1"/>
    <property type="molecule type" value="Genomic_DNA"/>
</dbReference>
<sequence length="140" mass="15462">MTLEQALFPFINALAAGASVPIGTRGLVHVWGRNDMATTQRMGIGWTITDPEGAIVEEYGIWEAWPYTSPGGEKEFIGSRFDINKVGDYMIAIELRMNIDNPVVVASYIGVLCRVTEEYAGSIIKKELEYDSVRGAIPVY</sequence>
<name>X1RX23_9ZZZZ</name>
<accession>X1RX23</accession>